<keyword evidence="2" id="KW-1133">Transmembrane helix</keyword>
<gene>
    <name evidence="3" type="ORF">SAMN04487905_10276</name>
</gene>
<reference evidence="4" key="1">
    <citation type="submission" date="2016-10" db="EMBL/GenBank/DDBJ databases">
        <authorList>
            <person name="Varghese N."/>
            <person name="Submissions S."/>
        </authorList>
    </citation>
    <scope>NUCLEOTIDE SEQUENCE [LARGE SCALE GENOMIC DNA]</scope>
    <source>
        <strain evidence="4">DSM 46732</strain>
    </source>
</reference>
<keyword evidence="2" id="KW-0812">Transmembrane</keyword>
<feature type="transmembrane region" description="Helical" evidence="2">
    <location>
        <begin position="55"/>
        <end position="77"/>
    </location>
</feature>
<accession>A0A1H0Q6F2</accession>
<name>A0A1H0Q6F2_9ACTN</name>
<feature type="transmembrane region" description="Helical" evidence="2">
    <location>
        <begin position="169"/>
        <end position="187"/>
    </location>
</feature>
<keyword evidence="4" id="KW-1185">Reference proteome</keyword>
<proteinExistence type="predicted"/>
<feature type="compositionally biased region" description="Polar residues" evidence="1">
    <location>
        <begin position="36"/>
        <end position="46"/>
    </location>
</feature>
<evidence type="ECO:0000313" key="4">
    <source>
        <dbReference type="Proteomes" id="UP000199497"/>
    </source>
</evidence>
<feature type="transmembrane region" description="Helical" evidence="2">
    <location>
        <begin position="97"/>
        <end position="119"/>
    </location>
</feature>
<keyword evidence="2" id="KW-0472">Membrane</keyword>
<sequence length="210" mass="22439">MNSPQPFHGQQRPPGAAPPPQPAHPGTYPAYPGQPQPTGTQSSTSRPDGGSPAPVVLGIATLVLGGVITAVSVQPLVGQTLLYQRGSLEYASEIAKYTTTIVWTLNGAALLTLAVMLLARTRAAKAAAIIILIFTIFAASAEALFALFSRAEWQAPMDIVYIMETAEGVMFYCSILASMLVFLPSVLRSLRQKPVRPPQQRYYYGMPGGH</sequence>
<organism evidence="3 4">
    <name type="scientific">Actinopolyspora xinjiangensis</name>
    <dbReference type="NCBI Taxonomy" id="405564"/>
    <lineage>
        <taxon>Bacteria</taxon>
        <taxon>Bacillati</taxon>
        <taxon>Actinomycetota</taxon>
        <taxon>Actinomycetes</taxon>
        <taxon>Actinopolysporales</taxon>
        <taxon>Actinopolysporaceae</taxon>
        <taxon>Actinopolyspora</taxon>
    </lineage>
</organism>
<dbReference type="EMBL" id="FNJR01000002">
    <property type="protein sequence ID" value="SDP12268.1"/>
    <property type="molecule type" value="Genomic_DNA"/>
</dbReference>
<evidence type="ECO:0000256" key="1">
    <source>
        <dbReference type="SAM" id="MobiDB-lite"/>
    </source>
</evidence>
<feature type="transmembrane region" description="Helical" evidence="2">
    <location>
        <begin position="126"/>
        <end position="149"/>
    </location>
</feature>
<protein>
    <submittedName>
        <fullName evidence="3">Uncharacterized protein</fullName>
    </submittedName>
</protein>
<feature type="region of interest" description="Disordered" evidence="1">
    <location>
        <begin position="1"/>
        <end position="50"/>
    </location>
</feature>
<dbReference type="Proteomes" id="UP000199497">
    <property type="component" value="Unassembled WGS sequence"/>
</dbReference>
<evidence type="ECO:0000313" key="3">
    <source>
        <dbReference type="EMBL" id="SDP12268.1"/>
    </source>
</evidence>
<dbReference type="AlphaFoldDB" id="A0A1H0Q6F2"/>
<evidence type="ECO:0000256" key="2">
    <source>
        <dbReference type="SAM" id="Phobius"/>
    </source>
</evidence>